<dbReference type="Pfam" id="PF00496">
    <property type="entry name" value="SBP_bac_5"/>
    <property type="match status" value="1"/>
</dbReference>
<dbReference type="Gene3D" id="3.40.190.10">
    <property type="entry name" value="Periplasmic binding protein-like II"/>
    <property type="match status" value="2"/>
</dbReference>
<keyword evidence="4" id="KW-1133">Transmembrane helix</keyword>
<accession>A0A0F9RF03</accession>
<dbReference type="EMBL" id="LAZR01000970">
    <property type="protein sequence ID" value="KKN53469.1"/>
    <property type="molecule type" value="Genomic_DNA"/>
</dbReference>
<sequence length="822" mass="92909">MKTDKIMKRKTTLLIISLLLATPFFYFIKLPTVRGQSSTATLVIGTLQNYVNFDPIVGEGGISSETRGWVYESLYRIENTDPDAASFYVTPWLVETETISANKLHVNLTLRQGIDFTNGMELNASVVKWNLDRQRDVGQSFYGQWGSGTFQSIIQWTWHSIEAFLSIPGNEVYNDSSTYPELWWNKPDSRYPPEYFDGTNQTALSNLQWPRDIGNWTGRSVWNPEPVYNGSYNSAYPATKFFMGTGNAPSGELNSNVFGNVTLYPSEPYKLTLNLYFPAFTFWKTTSLYTMSMVFPDGTWNATTGEFEADGPMYYPGAEANANFKTKYMDVKGPAYSGMLGLADFVTAGIGTGPFILTEYNAADQYMTLERNDNYWGGNWQDTNRAGPIMPNMTDVIVQRYDTTEAMYAALLSGEIDYAGMEGQWADYEAQINAKVSLNLSEQFPVGGYYDIRMSPYEIDKTLRYAMSFAFNYPHAALPDIEGAYVIPTKGPFWDALFTDYVTDELHPMMTHDGSGTEVGFYFNLTEARWWLLNNDSYSYTDRPWPNAPLLANGNKEANRATARSLTATSTNAEWQAVANSLTPIATITHLDHADYAHWYDNFKTYMSLIGVKVEPYGPVSAADYYPFEIQENRWNTDGTAAKQTWRSSFIATYPHLFNAAKWHLDDVLGIGNTVNPTDSFSIWNSWGYLPSKKNVSDVWATAIDPLYEPTNWNMRQLIHSWPFVTDANQIMLDYGTVMNEVYLDAISIYLFKPTGNAVLHKSWSWAGRLPNQPFGMSIFDFRQTGWAPPAAIIPGFSMGIVIGITILSIVGLVYVLRKRRL</sequence>
<keyword evidence="4" id="KW-0472">Membrane</keyword>
<dbReference type="PANTHER" id="PTHR30290:SF9">
    <property type="entry name" value="OLIGOPEPTIDE-BINDING PROTEIN APPA"/>
    <property type="match status" value="1"/>
</dbReference>
<dbReference type="PANTHER" id="PTHR30290">
    <property type="entry name" value="PERIPLASMIC BINDING COMPONENT OF ABC TRANSPORTER"/>
    <property type="match status" value="1"/>
</dbReference>
<dbReference type="GO" id="GO:1904680">
    <property type="term" value="F:peptide transmembrane transporter activity"/>
    <property type="evidence" value="ECO:0007669"/>
    <property type="project" value="TreeGrafter"/>
</dbReference>
<organism evidence="6">
    <name type="scientific">marine sediment metagenome</name>
    <dbReference type="NCBI Taxonomy" id="412755"/>
    <lineage>
        <taxon>unclassified sequences</taxon>
        <taxon>metagenomes</taxon>
        <taxon>ecological metagenomes</taxon>
    </lineage>
</organism>
<evidence type="ECO:0000259" key="5">
    <source>
        <dbReference type="Pfam" id="PF00496"/>
    </source>
</evidence>
<gene>
    <name evidence="6" type="ORF">LCGC14_0602170</name>
</gene>
<evidence type="ECO:0000256" key="2">
    <source>
        <dbReference type="ARBA" id="ARBA00022448"/>
    </source>
</evidence>
<comment type="similarity">
    <text evidence="1">Belongs to the bacterial solute-binding protein 5 family.</text>
</comment>
<reference evidence="6" key="1">
    <citation type="journal article" date="2015" name="Nature">
        <title>Complex archaea that bridge the gap between prokaryotes and eukaryotes.</title>
        <authorList>
            <person name="Spang A."/>
            <person name="Saw J.H."/>
            <person name="Jorgensen S.L."/>
            <person name="Zaremba-Niedzwiedzka K."/>
            <person name="Martijn J."/>
            <person name="Lind A.E."/>
            <person name="van Eijk R."/>
            <person name="Schleper C."/>
            <person name="Guy L."/>
            <person name="Ettema T.J."/>
        </authorList>
    </citation>
    <scope>NUCLEOTIDE SEQUENCE</scope>
</reference>
<keyword evidence="3" id="KW-0732">Signal</keyword>
<dbReference type="InterPro" id="IPR039424">
    <property type="entry name" value="SBP_5"/>
</dbReference>
<keyword evidence="4" id="KW-0812">Transmembrane</keyword>
<feature type="domain" description="Solute-binding protein family 5" evidence="5">
    <location>
        <begin position="342"/>
        <end position="474"/>
    </location>
</feature>
<evidence type="ECO:0000256" key="3">
    <source>
        <dbReference type="ARBA" id="ARBA00022729"/>
    </source>
</evidence>
<feature type="transmembrane region" description="Helical" evidence="4">
    <location>
        <begin position="792"/>
        <end position="817"/>
    </location>
</feature>
<dbReference type="GO" id="GO:0015833">
    <property type="term" value="P:peptide transport"/>
    <property type="evidence" value="ECO:0007669"/>
    <property type="project" value="TreeGrafter"/>
</dbReference>
<dbReference type="InterPro" id="IPR000914">
    <property type="entry name" value="SBP_5_dom"/>
</dbReference>
<protein>
    <recommendedName>
        <fullName evidence="5">Solute-binding protein family 5 domain-containing protein</fullName>
    </recommendedName>
</protein>
<dbReference type="SUPFAM" id="SSF53850">
    <property type="entry name" value="Periplasmic binding protein-like II"/>
    <property type="match status" value="1"/>
</dbReference>
<keyword evidence="2" id="KW-0813">Transport</keyword>
<evidence type="ECO:0000256" key="4">
    <source>
        <dbReference type="SAM" id="Phobius"/>
    </source>
</evidence>
<evidence type="ECO:0000313" key="6">
    <source>
        <dbReference type="EMBL" id="KKN53469.1"/>
    </source>
</evidence>
<evidence type="ECO:0000256" key="1">
    <source>
        <dbReference type="ARBA" id="ARBA00005695"/>
    </source>
</evidence>
<dbReference type="AlphaFoldDB" id="A0A0F9RF03"/>
<comment type="caution">
    <text evidence="6">The sequence shown here is derived from an EMBL/GenBank/DDBJ whole genome shotgun (WGS) entry which is preliminary data.</text>
</comment>
<proteinExistence type="inferred from homology"/>
<name>A0A0F9RF03_9ZZZZ</name>